<name>A0ABR1UI57_9PEZI</name>
<evidence type="ECO:0000256" key="1">
    <source>
        <dbReference type="SAM" id="MobiDB-lite"/>
    </source>
</evidence>
<dbReference type="PANTHER" id="PTHR42109:SF2">
    <property type="entry name" value="INTEGRAL MEMBRANE PROTEIN"/>
    <property type="match status" value="1"/>
</dbReference>
<keyword evidence="2" id="KW-1133">Transmembrane helix</keyword>
<keyword evidence="2" id="KW-0472">Membrane</keyword>
<protein>
    <recommendedName>
        <fullName evidence="3">DUF7702 domain-containing protein</fullName>
    </recommendedName>
</protein>
<evidence type="ECO:0000313" key="4">
    <source>
        <dbReference type="EMBL" id="KAK8058590.1"/>
    </source>
</evidence>
<dbReference type="EMBL" id="JAQQWL010000009">
    <property type="protein sequence ID" value="KAK8058590.1"/>
    <property type="molecule type" value="Genomic_DNA"/>
</dbReference>
<gene>
    <name evidence="4" type="ORF">PG994_009038</name>
</gene>
<keyword evidence="5" id="KW-1185">Reference proteome</keyword>
<feature type="compositionally biased region" description="Basic and acidic residues" evidence="1">
    <location>
        <begin position="243"/>
        <end position="261"/>
    </location>
</feature>
<feature type="region of interest" description="Disordered" evidence="1">
    <location>
        <begin position="180"/>
        <end position="200"/>
    </location>
</feature>
<feature type="transmembrane region" description="Helical" evidence="2">
    <location>
        <begin position="117"/>
        <end position="134"/>
    </location>
</feature>
<dbReference type="Proteomes" id="UP001480595">
    <property type="component" value="Unassembled WGS sequence"/>
</dbReference>
<dbReference type="InterPro" id="IPR056119">
    <property type="entry name" value="DUF7702"/>
</dbReference>
<keyword evidence="2" id="KW-0812">Transmembrane</keyword>
<feature type="transmembrane region" description="Helical" evidence="2">
    <location>
        <begin position="12"/>
        <end position="34"/>
    </location>
</feature>
<organism evidence="4 5">
    <name type="scientific">Apiospora phragmitis</name>
    <dbReference type="NCBI Taxonomy" id="2905665"/>
    <lineage>
        <taxon>Eukaryota</taxon>
        <taxon>Fungi</taxon>
        <taxon>Dikarya</taxon>
        <taxon>Ascomycota</taxon>
        <taxon>Pezizomycotina</taxon>
        <taxon>Sordariomycetes</taxon>
        <taxon>Xylariomycetidae</taxon>
        <taxon>Amphisphaeriales</taxon>
        <taxon>Apiosporaceae</taxon>
        <taxon>Apiospora</taxon>
    </lineage>
</organism>
<dbReference type="PANTHER" id="PTHR42109">
    <property type="entry name" value="UNPLACED GENOMIC SCAFFOLD UM_SCAF_CONTIG_1.265, WHOLE GENOME SHOTGUN SEQUENCE"/>
    <property type="match status" value="1"/>
</dbReference>
<evidence type="ECO:0000259" key="3">
    <source>
        <dbReference type="Pfam" id="PF24800"/>
    </source>
</evidence>
<feature type="region of interest" description="Disordered" evidence="1">
    <location>
        <begin position="210"/>
        <end position="229"/>
    </location>
</feature>
<feature type="transmembrane region" description="Helical" evidence="2">
    <location>
        <begin position="46"/>
        <end position="68"/>
    </location>
</feature>
<feature type="transmembrane region" description="Helical" evidence="2">
    <location>
        <begin position="150"/>
        <end position="169"/>
    </location>
</feature>
<dbReference type="Pfam" id="PF24800">
    <property type="entry name" value="DUF7702"/>
    <property type="match status" value="1"/>
</dbReference>
<dbReference type="GeneID" id="92093510"/>
<dbReference type="RefSeq" id="XP_066714036.1">
    <property type="nucleotide sequence ID" value="XM_066860447.1"/>
</dbReference>
<feature type="region of interest" description="Disordered" evidence="1">
    <location>
        <begin position="241"/>
        <end position="261"/>
    </location>
</feature>
<evidence type="ECO:0000256" key="2">
    <source>
        <dbReference type="SAM" id="Phobius"/>
    </source>
</evidence>
<sequence>MGADHNIFGFRHGIAVAQVTLFAASLASGVYLFGHKRLGTPRRNGWFCIAVFSVFRLVGAGCMLGTLANDDDNVWAGVFVCESFGMVLIAFLLLELMHRANNAVPTIDPRAFYVPQLLTWADLGLAIAGFASAARREHPLAPTSLTRASFGLYTALYLWIGGMACLLSFGRRPSNEGFFPATSDAPSAAPSSASPSRRPHRLLARVPDHGRHGLERGQGAADAVPGHDVPARAGHHLRLRVHHHEDRAAAAAEGGKDGEAK</sequence>
<feature type="transmembrane region" description="Helical" evidence="2">
    <location>
        <begin position="74"/>
        <end position="96"/>
    </location>
</feature>
<accession>A0ABR1UI57</accession>
<feature type="domain" description="DUF7702" evidence="3">
    <location>
        <begin position="10"/>
        <end position="170"/>
    </location>
</feature>
<feature type="compositionally biased region" description="Low complexity" evidence="1">
    <location>
        <begin position="180"/>
        <end position="196"/>
    </location>
</feature>
<evidence type="ECO:0000313" key="5">
    <source>
        <dbReference type="Proteomes" id="UP001480595"/>
    </source>
</evidence>
<comment type="caution">
    <text evidence="4">The sequence shown here is derived from an EMBL/GenBank/DDBJ whole genome shotgun (WGS) entry which is preliminary data.</text>
</comment>
<reference evidence="4 5" key="1">
    <citation type="submission" date="2023-01" db="EMBL/GenBank/DDBJ databases">
        <title>Analysis of 21 Apiospora genomes using comparative genomics revels a genus with tremendous synthesis potential of carbohydrate active enzymes and secondary metabolites.</title>
        <authorList>
            <person name="Sorensen T."/>
        </authorList>
    </citation>
    <scope>NUCLEOTIDE SEQUENCE [LARGE SCALE GENOMIC DNA]</scope>
    <source>
        <strain evidence="4 5">CBS 135458</strain>
    </source>
</reference>
<proteinExistence type="predicted"/>